<name>A0A1E3HIT9_9TREE</name>
<organism evidence="2 3">
    <name type="scientific">Cryptococcus amylolentus CBS 6039</name>
    <dbReference type="NCBI Taxonomy" id="1295533"/>
    <lineage>
        <taxon>Eukaryota</taxon>
        <taxon>Fungi</taxon>
        <taxon>Dikarya</taxon>
        <taxon>Basidiomycota</taxon>
        <taxon>Agaricomycotina</taxon>
        <taxon>Tremellomycetes</taxon>
        <taxon>Tremellales</taxon>
        <taxon>Cryptococcaceae</taxon>
        <taxon>Cryptococcus</taxon>
    </lineage>
</organism>
<feature type="compositionally biased region" description="Low complexity" evidence="1">
    <location>
        <begin position="104"/>
        <end position="117"/>
    </location>
</feature>
<dbReference type="STRING" id="1295533.A0A1E3HIT9"/>
<dbReference type="OrthoDB" id="2575369at2759"/>
<dbReference type="Proteomes" id="UP000094065">
    <property type="component" value="Unassembled WGS sequence"/>
</dbReference>
<gene>
    <name evidence="2" type="ORF">L202_06183</name>
</gene>
<comment type="caution">
    <text evidence="2">The sequence shown here is derived from an EMBL/GenBank/DDBJ whole genome shotgun (WGS) entry which is preliminary data.</text>
</comment>
<evidence type="ECO:0000256" key="1">
    <source>
        <dbReference type="SAM" id="MobiDB-lite"/>
    </source>
</evidence>
<accession>A0A1E3HIT9</accession>
<dbReference type="RefSeq" id="XP_018991785.1">
    <property type="nucleotide sequence ID" value="XM_019140634.1"/>
</dbReference>
<dbReference type="EMBL" id="AWGJ01000009">
    <property type="protein sequence ID" value="ODN76254.1"/>
    <property type="molecule type" value="Genomic_DNA"/>
</dbReference>
<feature type="region of interest" description="Disordered" evidence="1">
    <location>
        <begin position="258"/>
        <end position="369"/>
    </location>
</feature>
<keyword evidence="3" id="KW-1185">Reference proteome</keyword>
<feature type="region of interest" description="Disordered" evidence="1">
    <location>
        <begin position="1"/>
        <end position="21"/>
    </location>
</feature>
<reference evidence="2 3" key="1">
    <citation type="submission" date="2016-06" db="EMBL/GenBank/DDBJ databases">
        <title>Evolution of pathogenesis and genome organization in the Tremellales.</title>
        <authorList>
            <person name="Cuomo C."/>
            <person name="Litvintseva A."/>
            <person name="Heitman J."/>
            <person name="Chen Y."/>
            <person name="Sun S."/>
            <person name="Springer D."/>
            <person name="Dromer F."/>
            <person name="Young S."/>
            <person name="Zeng Q."/>
            <person name="Chapman S."/>
            <person name="Gujja S."/>
            <person name="Saif S."/>
            <person name="Birren B."/>
        </authorList>
    </citation>
    <scope>NUCLEOTIDE SEQUENCE [LARGE SCALE GENOMIC DNA]</scope>
    <source>
        <strain evidence="2 3">CBS 6039</strain>
    </source>
</reference>
<protein>
    <submittedName>
        <fullName evidence="2">Uncharacterized protein</fullName>
    </submittedName>
</protein>
<feature type="compositionally biased region" description="Low complexity" evidence="1">
    <location>
        <begin position="341"/>
        <end position="353"/>
    </location>
</feature>
<evidence type="ECO:0000313" key="2">
    <source>
        <dbReference type="EMBL" id="ODN76254.1"/>
    </source>
</evidence>
<dbReference type="AlphaFoldDB" id="A0A1E3HIT9"/>
<evidence type="ECO:0000313" key="3">
    <source>
        <dbReference type="Proteomes" id="UP000094065"/>
    </source>
</evidence>
<proteinExistence type="predicted"/>
<feature type="compositionally biased region" description="Low complexity" evidence="1">
    <location>
        <begin position="312"/>
        <end position="323"/>
    </location>
</feature>
<feature type="region of interest" description="Disordered" evidence="1">
    <location>
        <begin position="83"/>
        <end position="163"/>
    </location>
</feature>
<feature type="compositionally biased region" description="Pro residues" evidence="1">
    <location>
        <begin position="330"/>
        <end position="340"/>
    </location>
</feature>
<dbReference type="GeneID" id="30157492"/>
<sequence>MSAPSLPDSPRSLPITPQDEHTAMILPPSRTTAKAPAFIALPAPSPAFNTFVFPPITSPPARSTSSLDVLPNEEFVFGDCPAQPFFGTPVAEQGPFEYPDVVGSSSPTHSSPRSSSFRTRRPLSISSQNSLHSEPVSPPKARRGSTNSSVATPPTARRPSIVHSATVEGTVPVSADTTPCHTPLPPPLALPRHRTAAVMYQQKAMPAPIPPSLLARRGSLPAAQLFGLPLQDLQNRSKSVNHGPVITAASLYQRRQSVVSDSAANPPLQVVPPPTFNPERRPSLPAISPSFAFPPRITKVSRSTSISHAPRRPLSSLLSSSPRTRQLHHLPPPLGIPPSPRSSSHGRLSSTTSSDEDEPETPLPRVPRLDQPAVVGLWAGEEEVESPVVAMSMEGEVQKALPIPMSVIGGDEVAPLESLGLETVFERPPLETIESGDSVETVKE</sequence>